<feature type="non-terminal residue" evidence="1">
    <location>
        <position position="1"/>
    </location>
</feature>
<comment type="caution">
    <text evidence="1">The sequence shown here is derived from an EMBL/GenBank/DDBJ whole genome shotgun (WGS) entry which is preliminary data.</text>
</comment>
<sequence>VVDNNNKVIHDYDALLQLSREKTARIKKEML</sequence>
<proteinExistence type="predicted"/>
<gene>
    <name evidence="1" type="ORF">S06H3_44739</name>
</gene>
<reference evidence="1" key="1">
    <citation type="journal article" date="2014" name="Front. Microbiol.">
        <title>High frequency of phylogenetically diverse reductive dehalogenase-homologous genes in deep subseafloor sedimentary metagenomes.</title>
        <authorList>
            <person name="Kawai M."/>
            <person name="Futagami T."/>
            <person name="Toyoda A."/>
            <person name="Takaki Y."/>
            <person name="Nishi S."/>
            <person name="Hori S."/>
            <person name="Arai W."/>
            <person name="Tsubouchi T."/>
            <person name="Morono Y."/>
            <person name="Uchiyama I."/>
            <person name="Ito T."/>
            <person name="Fujiyama A."/>
            <person name="Inagaki F."/>
            <person name="Takami H."/>
        </authorList>
    </citation>
    <scope>NUCLEOTIDE SEQUENCE</scope>
    <source>
        <strain evidence="1">Expedition CK06-06</strain>
    </source>
</reference>
<dbReference type="EMBL" id="BARV01027857">
    <property type="protein sequence ID" value="GAI42038.1"/>
    <property type="molecule type" value="Genomic_DNA"/>
</dbReference>
<dbReference type="AlphaFoldDB" id="X1NEL8"/>
<accession>X1NEL8</accession>
<protein>
    <submittedName>
        <fullName evidence="1">Uncharacterized protein</fullName>
    </submittedName>
</protein>
<evidence type="ECO:0000313" key="1">
    <source>
        <dbReference type="EMBL" id="GAI42038.1"/>
    </source>
</evidence>
<organism evidence="1">
    <name type="scientific">marine sediment metagenome</name>
    <dbReference type="NCBI Taxonomy" id="412755"/>
    <lineage>
        <taxon>unclassified sequences</taxon>
        <taxon>metagenomes</taxon>
        <taxon>ecological metagenomes</taxon>
    </lineage>
</organism>
<name>X1NEL8_9ZZZZ</name>